<evidence type="ECO:0000313" key="3">
    <source>
        <dbReference type="Proteomes" id="UP000002194"/>
    </source>
</evidence>
<dbReference type="PATRIC" id="fig|882.5.peg.2448"/>
<evidence type="ECO:0008006" key="4">
    <source>
        <dbReference type="Google" id="ProtNLM"/>
    </source>
</evidence>
<name>Q727Z8_NITV2</name>
<feature type="region of interest" description="Disordered" evidence="1">
    <location>
        <begin position="424"/>
        <end position="452"/>
    </location>
</feature>
<protein>
    <recommendedName>
        <fullName evidence="4">Mu-like prophage FluMu protein gp29</fullName>
    </recommendedName>
</protein>
<dbReference type="PaxDb" id="882-DVU_2706"/>
<dbReference type="EMBL" id="AE017285">
    <property type="protein sequence ID" value="AAS97178.1"/>
    <property type="molecule type" value="Genomic_DNA"/>
</dbReference>
<dbReference type="Proteomes" id="UP000002194">
    <property type="component" value="Chromosome"/>
</dbReference>
<dbReference type="OrthoDB" id="9797300at2"/>
<dbReference type="EnsemblBacteria" id="AAS97178">
    <property type="protein sequence ID" value="AAS97178"/>
    <property type="gene ID" value="DVU_2706"/>
</dbReference>
<feature type="region of interest" description="Disordered" evidence="1">
    <location>
        <begin position="465"/>
        <end position="495"/>
    </location>
</feature>
<dbReference type="HOGENOM" id="CLU_036594_0_1_7"/>
<proteinExistence type="predicted"/>
<dbReference type="Pfam" id="PF06074">
    <property type="entry name" value="Portal_Mu"/>
    <property type="match status" value="1"/>
</dbReference>
<dbReference type="InterPro" id="IPR009279">
    <property type="entry name" value="Portal_Mu"/>
</dbReference>
<organism evidence="2 3">
    <name type="scientific">Nitratidesulfovibrio vulgaris (strain ATCC 29579 / DSM 644 / CCUG 34227 / NCIMB 8303 / VKM B-1760 / Hildenborough)</name>
    <name type="common">Desulfovibrio vulgaris</name>
    <dbReference type="NCBI Taxonomy" id="882"/>
    <lineage>
        <taxon>Bacteria</taxon>
        <taxon>Pseudomonadati</taxon>
        <taxon>Thermodesulfobacteriota</taxon>
        <taxon>Desulfovibrionia</taxon>
        <taxon>Desulfovibrionales</taxon>
        <taxon>Desulfovibrionaceae</taxon>
        <taxon>Nitratidesulfovibrio</taxon>
    </lineage>
</organism>
<dbReference type="PhylomeDB" id="Q727Z8"/>
<sequence length="572" mass="61866">MYSIDDMLRTARGFVHSFLASGGVQTRDGDRAEATANLYWERWGNAVDGLTPARLRSILQAADDGDILRQHLLFADMEDRCDHLAAELSKRKRALLTLDWEILPGRAADAKAQRVADAVREQFDALANIEDLMLDMADGIGHGFAALEIQWGREGRTHLPQAFHFRPQAWFQTAPEDRNALRLRDGTAEGATLQPFGWVLHTHRSRSGWLPRAGLFRVLAWSYLIRAYALAANASYVEVHGLPFRLGKYPQGSNEEDKAALRRALQCLGRDASGIIPQGMDIIFQTPANSTHDHFGTLIARCEQGMSKAILGGTLTSQADGKTSTNALGNIHNEMRHDLLVSDALQIAGTLSRQVLAPLAILNEGVADARFLPWFRFDTREAEDLSTYADALPKLAGVMRIPARWAHEKLKIPQPEGDEEVLRVPDALGGPRDANAGPGPKGGAPTGQGEGAGEDAALTAALAAVSAPTTDHDAGPESGPDAGHDAAPEPDADFPDQQAVDAIDLPDATLQAAMEELLAPLMAELQQGTEPGELLARLGELYPTMPGRNLEELLARALFVSEVWGRVSAAGE</sequence>
<dbReference type="eggNOG" id="COG4383">
    <property type="taxonomic scope" value="Bacteria"/>
</dbReference>
<gene>
    <name evidence="2" type="ordered locus">DVU_2706</name>
</gene>
<evidence type="ECO:0000313" key="2">
    <source>
        <dbReference type="EMBL" id="AAS97178.1"/>
    </source>
</evidence>
<dbReference type="KEGG" id="dvu:DVU_2706"/>
<keyword evidence="3" id="KW-1185">Reference proteome</keyword>
<dbReference type="RefSeq" id="WP_010939975.1">
    <property type="nucleotide sequence ID" value="NC_002937.3"/>
</dbReference>
<accession>Q727Z8</accession>
<feature type="compositionally biased region" description="Gly residues" evidence="1">
    <location>
        <begin position="439"/>
        <end position="451"/>
    </location>
</feature>
<evidence type="ECO:0000256" key="1">
    <source>
        <dbReference type="SAM" id="MobiDB-lite"/>
    </source>
</evidence>
<reference evidence="2 3" key="1">
    <citation type="journal article" date="2004" name="Nat. Biotechnol.">
        <title>The genome sequence of the anaerobic, sulfate-reducing bacterium Desulfovibrio vulgaris Hildenborough.</title>
        <authorList>
            <person name="Heidelberg J.F."/>
            <person name="Seshadri R."/>
            <person name="Haveman S.A."/>
            <person name="Hemme C.L."/>
            <person name="Paulsen I.T."/>
            <person name="Kolonay J.F."/>
            <person name="Eisen J.A."/>
            <person name="Ward N."/>
            <person name="Methe B."/>
            <person name="Brinkac L.M."/>
            <person name="Daugherty S.C."/>
            <person name="Deboy R.T."/>
            <person name="Dodson R.J."/>
            <person name="Durkin A.S."/>
            <person name="Madupu R."/>
            <person name="Nelson W.C."/>
            <person name="Sullivan S.A."/>
            <person name="Fouts D."/>
            <person name="Haft D.H."/>
            <person name="Selengut J."/>
            <person name="Peterson J.D."/>
            <person name="Davidsen T.M."/>
            <person name="Zafar N."/>
            <person name="Zhou L."/>
            <person name="Radune D."/>
            <person name="Dimitrov G."/>
            <person name="Hance M."/>
            <person name="Tran K."/>
            <person name="Khouri H."/>
            <person name="Gill J."/>
            <person name="Utterback T.R."/>
            <person name="Feldblyum T.V."/>
            <person name="Wall J.D."/>
            <person name="Voordouw G."/>
            <person name="Fraser C.M."/>
        </authorList>
    </citation>
    <scope>NUCLEOTIDE SEQUENCE [LARGE SCALE GENOMIC DNA]</scope>
    <source>
        <strain evidence="3">ATCC 29579 / DSM 644 / NCIMB 8303 / VKM B-1760 / Hildenborough</strain>
    </source>
</reference>
<dbReference type="STRING" id="882.DVU_2706"/>
<dbReference type="AlphaFoldDB" id="Q727Z8"/>